<name>A0ABU3QLK5_9ACTN</name>
<dbReference type="InterPro" id="IPR002156">
    <property type="entry name" value="RNaseH_domain"/>
</dbReference>
<dbReference type="InterPro" id="IPR012337">
    <property type="entry name" value="RNaseH-like_sf"/>
</dbReference>
<keyword evidence="4" id="KW-1185">Reference proteome</keyword>
<dbReference type="PANTHER" id="PTHR48100">
    <property type="entry name" value="BROAD-SPECIFICITY PHOSPHATASE YOR283W-RELATED"/>
    <property type="match status" value="1"/>
</dbReference>
<dbReference type="InterPro" id="IPR014636">
    <property type="entry name" value="RNaseH/PGlycerate_mutase"/>
</dbReference>
<dbReference type="InterPro" id="IPR029033">
    <property type="entry name" value="His_PPase_superfam"/>
</dbReference>
<dbReference type="InterPro" id="IPR036397">
    <property type="entry name" value="RNaseH_sf"/>
</dbReference>
<dbReference type="NCBIfam" id="NF005567">
    <property type="entry name" value="PRK07238.1"/>
    <property type="match status" value="1"/>
</dbReference>
<feature type="region of interest" description="Disordered" evidence="1">
    <location>
        <begin position="278"/>
        <end position="300"/>
    </location>
</feature>
<dbReference type="PROSITE" id="PS50879">
    <property type="entry name" value="RNASE_H_1"/>
    <property type="match status" value="1"/>
</dbReference>
<dbReference type="EMBL" id="JAWCTQ010000018">
    <property type="protein sequence ID" value="MDT9683637.1"/>
    <property type="molecule type" value="Genomic_DNA"/>
</dbReference>
<dbReference type="InterPro" id="IPR013078">
    <property type="entry name" value="His_Pase_superF_clade-1"/>
</dbReference>
<evidence type="ECO:0000256" key="1">
    <source>
        <dbReference type="SAM" id="MobiDB-lite"/>
    </source>
</evidence>
<dbReference type="InterPro" id="IPR050275">
    <property type="entry name" value="PGM_Phosphatase"/>
</dbReference>
<dbReference type="Gene3D" id="3.30.420.10">
    <property type="entry name" value="Ribonuclease H-like superfamily/Ribonuclease H"/>
    <property type="match status" value="1"/>
</dbReference>
<dbReference type="RefSeq" id="WP_315878704.1">
    <property type="nucleotide sequence ID" value="NZ_JAWCTQ010000018.1"/>
</dbReference>
<comment type="caution">
    <text evidence="3">The sequence shown here is derived from an EMBL/GenBank/DDBJ whole genome shotgun (WGS) entry which is preliminary data.</text>
</comment>
<organism evidence="3 4">
    <name type="scientific">Streptomyces tamarix</name>
    <dbReference type="NCBI Taxonomy" id="3078565"/>
    <lineage>
        <taxon>Bacteria</taxon>
        <taxon>Bacillati</taxon>
        <taxon>Actinomycetota</taxon>
        <taxon>Actinomycetes</taxon>
        <taxon>Kitasatosporales</taxon>
        <taxon>Streptomycetaceae</taxon>
        <taxon>Streptomyces</taxon>
    </lineage>
</organism>
<gene>
    <name evidence="3" type="ORF">RND61_16430</name>
</gene>
<dbReference type="PANTHER" id="PTHR48100:SF62">
    <property type="entry name" value="GLUCOSYL-3-PHOSPHOGLYCERATE PHOSPHATASE"/>
    <property type="match status" value="1"/>
</dbReference>
<accession>A0ABU3QLK5</accession>
<dbReference type="SUPFAM" id="SSF53098">
    <property type="entry name" value="Ribonuclease H-like"/>
    <property type="match status" value="1"/>
</dbReference>
<dbReference type="Proteomes" id="UP001250181">
    <property type="component" value="Unassembled WGS sequence"/>
</dbReference>
<dbReference type="Pfam" id="PF00300">
    <property type="entry name" value="His_Phos_1"/>
    <property type="match status" value="1"/>
</dbReference>
<dbReference type="Gene3D" id="3.40.50.1240">
    <property type="entry name" value="Phosphoglycerate mutase-like"/>
    <property type="match status" value="1"/>
</dbReference>
<proteinExistence type="predicted"/>
<sequence>MSGVRLRELIVEADGGSRGNPGPAGYGAVVLDPVSGEALAEAAEYIGVATNNVAEYKGLLAGLRAARELAPDASVRVRMDSKLVVEQMSGRWKIKHPDMKPLAAEAARIYPPGQVSYEWIPRERNKHADRLANEAMDAGRQGRQWQPSTSRAALDATAARVVGDAAAGAAKARAALTGAAGPADREAVAGPAAALSGGTATGSPGPAATAPAATATVPGPVAPAPVSGSAPVPAATAPAPSAGAAATPATPSVGWAAPADLGAPATFVLLRHGETALTPEKRFSGSGGGDPELSPAGRRQAEAAAAALAARGTVQEIVSSPMLRCRQTALTVAGRLGLDVRIEDGLREADFGAWEGLTFAEVQERYPDDLDAWLASPKAAPTGGESFAAVSRRVAAVRDRLTERHAGRTVLVVTHVTPIKTLVRLALGAPPEALFRMELSAASLSAVAYYRDGNASVRLLNDTSHLR</sequence>
<dbReference type="PIRSF" id="PIRSF036922">
    <property type="entry name" value="RNaseH_PGAM"/>
    <property type="match status" value="1"/>
</dbReference>
<dbReference type="CDD" id="cd09279">
    <property type="entry name" value="RNase_HI_like"/>
    <property type="match status" value="1"/>
</dbReference>
<evidence type="ECO:0000313" key="3">
    <source>
        <dbReference type="EMBL" id="MDT9683637.1"/>
    </source>
</evidence>
<dbReference type="SMART" id="SM00855">
    <property type="entry name" value="PGAM"/>
    <property type="match status" value="1"/>
</dbReference>
<feature type="region of interest" description="Disordered" evidence="1">
    <location>
        <begin position="194"/>
        <end position="250"/>
    </location>
</feature>
<dbReference type="Pfam" id="PF13456">
    <property type="entry name" value="RVT_3"/>
    <property type="match status" value="1"/>
</dbReference>
<evidence type="ECO:0000259" key="2">
    <source>
        <dbReference type="PROSITE" id="PS50879"/>
    </source>
</evidence>
<dbReference type="SUPFAM" id="SSF53254">
    <property type="entry name" value="Phosphoglycerate mutase-like"/>
    <property type="match status" value="1"/>
</dbReference>
<protein>
    <submittedName>
        <fullName evidence="3">Bifunctional RNase H/acid phosphatase</fullName>
    </submittedName>
</protein>
<dbReference type="CDD" id="cd07067">
    <property type="entry name" value="HP_PGM_like"/>
    <property type="match status" value="1"/>
</dbReference>
<feature type="domain" description="RNase H type-1" evidence="2">
    <location>
        <begin position="5"/>
        <end position="144"/>
    </location>
</feature>
<reference evidence="3 4" key="1">
    <citation type="submission" date="2023-09" db="EMBL/GenBank/DDBJ databases">
        <title>Streptomyces sp. nov.: A antagonism against Alternaria gaisen Producing Streptochlin, Isolated from Tamarix root soil.</title>
        <authorList>
            <person name="Chen Y."/>
        </authorList>
    </citation>
    <scope>NUCLEOTIDE SEQUENCE [LARGE SCALE GENOMIC DNA]</scope>
    <source>
        <strain evidence="3 4">TRM76323</strain>
    </source>
</reference>
<evidence type="ECO:0000313" key="4">
    <source>
        <dbReference type="Proteomes" id="UP001250181"/>
    </source>
</evidence>